<dbReference type="Proteomes" id="UP001396334">
    <property type="component" value="Unassembled WGS sequence"/>
</dbReference>
<sequence>MSLRIKKGHGFQAPSRAALRDWIPNVSRMIDDDAHNMRHGLEHEFEVMDDDEPEETNTTSEVEVAVQNLLLGGRSSAVGMDLGPSQNFDTLKSLATNYFTELFSSSGMVGGGFVVRVRFPVTSSIWRRCIRRGRLDDFMRMEIKDWILANLSTGGGFVIDIADWDVLFGSIGLSHDSSLEGG</sequence>
<proteinExistence type="predicted"/>
<protein>
    <submittedName>
        <fullName evidence="1">Uncharacterized protein</fullName>
    </submittedName>
</protein>
<comment type="caution">
    <text evidence="1">The sequence shown here is derived from an EMBL/GenBank/DDBJ whole genome shotgun (WGS) entry which is preliminary data.</text>
</comment>
<name>A0ABR2RH45_9ROSI</name>
<accession>A0ABR2RH45</accession>
<gene>
    <name evidence="1" type="ORF">V6N11_040197</name>
</gene>
<keyword evidence="2" id="KW-1185">Reference proteome</keyword>
<reference evidence="1 2" key="1">
    <citation type="journal article" date="2024" name="G3 (Bethesda)">
        <title>Genome assembly of Hibiscus sabdariffa L. provides insights into metabolisms of medicinal natural products.</title>
        <authorList>
            <person name="Kim T."/>
        </authorList>
    </citation>
    <scope>NUCLEOTIDE SEQUENCE [LARGE SCALE GENOMIC DNA]</scope>
    <source>
        <strain evidence="1">TK-2024</strain>
        <tissue evidence="1">Old leaves</tissue>
    </source>
</reference>
<dbReference type="EMBL" id="JBBPBN010000022">
    <property type="protein sequence ID" value="KAK9012128.1"/>
    <property type="molecule type" value="Genomic_DNA"/>
</dbReference>
<organism evidence="1 2">
    <name type="scientific">Hibiscus sabdariffa</name>
    <name type="common">roselle</name>
    <dbReference type="NCBI Taxonomy" id="183260"/>
    <lineage>
        <taxon>Eukaryota</taxon>
        <taxon>Viridiplantae</taxon>
        <taxon>Streptophyta</taxon>
        <taxon>Embryophyta</taxon>
        <taxon>Tracheophyta</taxon>
        <taxon>Spermatophyta</taxon>
        <taxon>Magnoliopsida</taxon>
        <taxon>eudicotyledons</taxon>
        <taxon>Gunneridae</taxon>
        <taxon>Pentapetalae</taxon>
        <taxon>rosids</taxon>
        <taxon>malvids</taxon>
        <taxon>Malvales</taxon>
        <taxon>Malvaceae</taxon>
        <taxon>Malvoideae</taxon>
        <taxon>Hibiscus</taxon>
    </lineage>
</organism>
<evidence type="ECO:0000313" key="1">
    <source>
        <dbReference type="EMBL" id="KAK9012128.1"/>
    </source>
</evidence>
<evidence type="ECO:0000313" key="2">
    <source>
        <dbReference type="Proteomes" id="UP001396334"/>
    </source>
</evidence>